<evidence type="ECO:0000256" key="8">
    <source>
        <dbReference type="RuleBase" id="RU367071"/>
    </source>
</evidence>
<evidence type="ECO:0000256" key="7">
    <source>
        <dbReference type="ARBA" id="ARBA00023242"/>
    </source>
</evidence>
<dbReference type="Proteomes" id="UP000694865">
    <property type="component" value="Unplaced"/>
</dbReference>
<feature type="compositionally biased region" description="Basic residues" evidence="9">
    <location>
        <begin position="491"/>
        <end position="500"/>
    </location>
</feature>
<dbReference type="InterPro" id="IPR021715">
    <property type="entry name" value="Slu7_dom"/>
</dbReference>
<evidence type="ECO:0000256" key="6">
    <source>
        <dbReference type="ARBA" id="ARBA00023187"/>
    </source>
</evidence>
<comment type="similarity">
    <text evidence="2 8">Belongs to the SLU7 family.</text>
</comment>
<evidence type="ECO:0000256" key="4">
    <source>
        <dbReference type="ARBA" id="ARBA00022664"/>
    </source>
</evidence>
<dbReference type="PANTHER" id="PTHR12942">
    <property type="entry name" value="STEP II SPLICING FACTOR SLU7"/>
    <property type="match status" value="1"/>
</dbReference>
<keyword evidence="6 8" id="KW-0508">mRNA splicing</keyword>
<dbReference type="InterPro" id="IPR039974">
    <property type="entry name" value="Splicing_factor_SLU7"/>
</dbReference>
<evidence type="ECO:0000256" key="1">
    <source>
        <dbReference type="ARBA" id="ARBA00004123"/>
    </source>
</evidence>
<protein>
    <recommendedName>
        <fullName evidence="3 8">Pre-mRNA-splicing factor SLU7</fullName>
    </recommendedName>
</protein>
<keyword evidence="7 8" id="KW-0539">Nucleus</keyword>
<comment type="function">
    <text evidence="8">Involved in pre-mRNA splicing.</text>
</comment>
<evidence type="ECO:0000259" key="10">
    <source>
        <dbReference type="Pfam" id="PF11708"/>
    </source>
</evidence>
<keyword evidence="4 8" id="KW-0507">mRNA processing</keyword>
<evidence type="ECO:0000313" key="12">
    <source>
        <dbReference type="RefSeq" id="XP_006823574.1"/>
    </source>
</evidence>
<evidence type="ECO:0000256" key="9">
    <source>
        <dbReference type="SAM" id="MobiDB-lite"/>
    </source>
</evidence>
<feature type="region of interest" description="Disordered" evidence="9">
    <location>
        <begin position="221"/>
        <end position="242"/>
    </location>
</feature>
<comment type="subcellular location">
    <subcellularLocation>
        <location evidence="1 8">Nucleus</location>
    </subcellularLocation>
</comment>
<proteinExistence type="inferred from homology"/>
<dbReference type="Pfam" id="PF11708">
    <property type="entry name" value="Slu7"/>
    <property type="match status" value="1"/>
</dbReference>
<evidence type="ECO:0000256" key="3">
    <source>
        <dbReference type="ARBA" id="ARBA00021377"/>
    </source>
</evidence>
<dbReference type="PANTHER" id="PTHR12942:SF2">
    <property type="entry name" value="PRE-MRNA-SPLICING FACTOR SLU7"/>
    <property type="match status" value="1"/>
</dbReference>
<feature type="region of interest" description="Disordered" evidence="9">
    <location>
        <begin position="486"/>
        <end position="540"/>
    </location>
</feature>
<keyword evidence="11" id="KW-1185">Reference proteome</keyword>
<feature type="compositionally biased region" description="Acidic residues" evidence="9">
    <location>
        <begin position="225"/>
        <end position="234"/>
    </location>
</feature>
<name>A0ABM0MU83_SACKO</name>
<keyword evidence="5 8" id="KW-0747">Spliceosome</keyword>
<feature type="domain" description="Pre-mRNA-splicing factor SLU7" evidence="10">
    <location>
        <begin position="168"/>
        <end position="426"/>
    </location>
</feature>
<feature type="region of interest" description="Disordered" evidence="9">
    <location>
        <begin position="277"/>
        <end position="297"/>
    </location>
</feature>
<evidence type="ECO:0000313" key="11">
    <source>
        <dbReference type="Proteomes" id="UP000694865"/>
    </source>
</evidence>
<feature type="compositionally biased region" description="Basic and acidic residues" evidence="9">
    <location>
        <begin position="279"/>
        <end position="288"/>
    </location>
</feature>
<evidence type="ECO:0000256" key="2">
    <source>
        <dbReference type="ARBA" id="ARBA00007203"/>
    </source>
</evidence>
<evidence type="ECO:0000256" key="5">
    <source>
        <dbReference type="ARBA" id="ARBA00022728"/>
    </source>
</evidence>
<comment type="subunit">
    <text evidence="8">Associated with the spliceosome.</text>
</comment>
<gene>
    <name evidence="12" type="primary">LOC100374345</name>
</gene>
<accession>A0ABM0MU83</accession>
<dbReference type="GeneID" id="100374345"/>
<organism evidence="11 12">
    <name type="scientific">Saccoglossus kowalevskii</name>
    <name type="common">Acorn worm</name>
    <dbReference type="NCBI Taxonomy" id="10224"/>
    <lineage>
        <taxon>Eukaryota</taxon>
        <taxon>Metazoa</taxon>
        <taxon>Hemichordata</taxon>
        <taxon>Enteropneusta</taxon>
        <taxon>Harrimaniidae</taxon>
        <taxon>Saccoglossus</taxon>
    </lineage>
</organism>
<dbReference type="RefSeq" id="XP_006823574.1">
    <property type="nucleotide sequence ID" value="XM_006823511.1"/>
</dbReference>
<feature type="compositionally biased region" description="Basic and acidic residues" evidence="9">
    <location>
        <begin position="510"/>
        <end position="540"/>
    </location>
</feature>
<sequence length="583" mass="67181">MAYIAGSADKVPSAVVKAAKEEKKNVIGDDVPKQMTREDWRKSKELEEARKLGNIPALVDEEGRDINPHIPQYIAAAPWYLGHTQPTLKHQRPQEEKIKRFSQLNEWYHRGVKAGSVATKFRKGACQNCGAMTHSKKDCLERPRKIGAKFTGDEIAPDEHLQPTLAFDYDGKRDRWNGYDPLGYQAVIEEFAKVDEAKKLLKAQQLQEDLLTGKLSEKVAKVGDSDDDDDDEDKYAEGADMPGTNFDTKRRITVRNLRIREDTAKYLRNLDPNSAYYDPKTRSMRENPYKNTGKPAEELPYSGDNFVRAVGDTNKMAQAQLFAWDAFERGTDVHLQAEPTKLELLHSEFKVRKDDFTENKKQSILETYGGEEHLEAPSNQLLLAQTEDYVEYSRHGTILKGQEKAKIKSKYEEDININNHTSVWGSFWKAGNWGYQCCHSFVKHSYCTGEAGKMVSDNLIDGLLEGEEQEEEKDLPKTLLEEHQEKMIKQKKDKKKKKKKNNEDSEEEAERLKKEKLKKALVEEDRKQEEADRILAMDERKRPYNSLQSFSDYKQPTEEEMEAWRMKKRKTEDPMADFLGGRK</sequence>
<reference evidence="12" key="1">
    <citation type="submission" date="2025-08" db="UniProtKB">
        <authorList>
            <consortium name="RefSeq"/>
        </authorList>
    </citation>
    <scope>IDENTIFICATION</scope>
    <source>
        <tissue evidence="12">Testes</tissue>
    </source>
</reference>